<accession>A0A182WPD7</accession>
<dbReference type="VEuPathDB" id="VectorBase:AMIN014542"/>
<organism evidence="1 2">
    <name type="scientific">Anopheles minimus</name>
    <dbReference type="NCBI Taxonomy" id="112268"/>
    <lineage>
        <taxon>Eukaryota</taxon>
        <taxon>Metazoa</taxon>
        <taxon>Ecdysozoa</taxon>
        <taxon>Arthropoda</taxon>
        <taxon>Hexapoda</taxon>
        <taxon>Insecta</taxon>
        <taxon>Pterygota</taxon>
        <taxon>Neoptera</taxon>
        <taxon>Endopterygota</taxon>
        <taxon>Diptera</taxon>
        <taxon>Nematocera</taxon>
        <taxon>Culicoidea</taxon>
        <taxon>Culicidae</taxon>
        <taxon>Anophelinae</taxon>
        <taxon>Anopheles</taxon>
    </lineage>
</organism>
<dbReference type="Proteomes" id="UP000075920">
    <property type="component" value="Unassembled WGS sequence"/>
</dbReference>
<protein>
    <submittedName>
        <fullName evidence="1">Uncharacterized protein</fullName>
    </submittedName>
</protein>
<dbReference type="EnsemblMetazoa" id="AMIN014542-RA">
    <property type="protein sequence ID" value="AMIN014542-PA"/>
    <property type="gene ID" value="AMIN014542"/>
</dbReference>
<dbReference type="AlphaFoldDB" id="A0A182WPD7"/>
<name>A0A182WPD7_9DIPT</name>
<reference evidence="1" key="2">
    <citation type="submission" date="2020-05" db="UniProtKB">
        <authorList>
            <consortium name="EnsemblMetazoa"/>
        </authorList>
    </citation>
    <scope>IDENTIFICATION</scope>
    <source>
        <strain evidence="1">MINIMUS1</strain>
    </source>
</reference>
<reference evidence="2" key="1">
    <citation type="submission" date="2013-03" db="EMBL/GenBank/DDBJ databases">
        <title>The Genome Sequence of Anopheles minimus MINIMUS1.</title>
        <authorList>
            <consortium name="The Broad Institute Genomics Platform"/>
            <person name="Neafsey D.E."/>
            <person name="Walton C."/>
            <person name="Walker B."/>
            <person name="Young S.K."/>
            <person name="Zeng Q."/>
            <person name="Gargeya S."/>
            <person name="Fitzgerald M."/>
            <person name="Haas B."/>
            <person name="Abouelleil A."/>
            <person name="Allen A.W."/>
            <person name="Alvarado L."/>
            <person name="Arachchi H.M."/>
            <person name="Berlin A.M."/>
            <person name="Chapman S.B."/>
            <person name="Gainer-Dewar J."/>
            <person name="Goldberg J."/>
            <person name="Griggs A."/>
            <person name="Gujja S."/>
            <person name="Hansen M."/>
            <person name="Howarth C."/>
            <person name="Imamovic A."/>
            <person name="Ireland A."/>
            <person name="Larimer J."/>
            <person name="McCowan C."/>
            <person name="Murphy C."/>
            <person name="Pearson M."/>
            <person name="Poon T.W."/>
            <person name="Priest M."/>
            <person name="Roberts A."/>
            <person name="Saif S."/>
            <person name="Shea T."/>
            <person name="Sisk P."/>
            <person name="Sykes S."/>
            <person name="Wortman J."/>
            <person name="Nusbaum C."/>
            <person name="Birren B."/>
        </authorList>
    </citation>
    <scope>NUCLEOTIDE SEQUENCE [LARGE SCALE GENOMIC DNA]</scope>
    <source>
        <strain evidence="2">MINIMUS1</strain>
    </source>
</reference>
<keyword evidence="2" id="KW-1185">Reference proteome</keyword>
<evidence type="ECO:0000313" key="1">
    <source>
        <dbReference type="EnsemblMetazoa" id="AMIN014542-PA"/>
    </source>
</evidence>
<proteinExistence type="predicted"/>
<evidence type="ECO:0000313" key="2">
    <source>
        <dbReference type="Proteomes" id="UP000075920"/>
    </source>
</evidence>
<sequence>MAEELPILKGILKGVVSYHNARRCHVLG</sequence>